<gene>
    <name evidence="2" type="ORF">SAMN02745126_06352</name>
</gene>
<proteinExistence type="predicted"/>
<dbReference type="Proteomes" id="UP000190092">
    <property type="component" value="Unassembled WGS sequence"/>
</dbReference>
<organism evidence="2 3">
    <name type="scientific">Enhydrobacter aerosaccus</name>
    <dbReference type="NCBI Taxonomy" id="225324"/>
    <lineage>
        <taxon>Bacteria</taxon>
        <taxon>Pseudomonadati</taxon>
        <taxon>Pseudomonadota</taxon>
        <taxon>Alphaproteobacteria</taxon>
        <taxon>Hyphomicrobiales</taxon>
        <taxon>Enhydrobacter</taxon>
    </lineage>
</organism>
<dbReference type="RefSeq" id="WP_085938085.1">
    <property type="nucleotide sequence ID" value="NZ_FUWJ01000019.1"/>
</dbReference>
<accession>A0A1T4TJE7</accession>
<dbReference type="EMBL" id="FUWJ01000019">
    <property type="protein sequence ID" value="SKA40428.1"/>
    <property type="molecule type" value="Genomic_DNA"/>
</dbReference>
<keyword evidence="3" id="KW-1185">Reference proteome</keyword>
<reference evidence="3" key="1">
    <citation type="submission" date="2017-02" db="EMBL/GenBank/DDBJ databases">
        <authorList>
            <person name="Varghese N."/>
            <person name="Submissions S."/>
        </authorList>
    </citation>
    <scope>NUCLEOTIDE SEQUENCE [LARGE SCALE GENOMIC DNA]</scope>
    <source>
        <strain evidence="3">ATCC 27094</strain>
    </source>
</reference>
<sequence>MIRRLILLLAAALAPGAASAADCQSMRVKVSPFGMAWEPRGFARCTASETIVQVCVEQNGVNLRGEGEPQGTNVPFWQGFAPGGYQARLRGRDMLVVARRTDTEVPVLVVRIFDEVTRCEYLAMPEKASHP</sequence>
<name>A0A1T4TJE7_9HYPH</name>
<keyword evidence="1" id="KW-0732">Signal</keyword>
<feature type="signal peptide" evidence="1">
    <location>
        <begin position="1"/>
        <end position="20"/>
    </location>
</feature>
<evidence type="ECO:0000256" key="1">
    <source>
        <dbReference type="SAM" id="SignalP"/>
    </source>
</evidence>
<feature type="chain" id="PRO_5012527007" evidence="1">
    <location>
        <begin position="21"/>
        <end position="131"/>
    </location>
</feature>
<protein>
    <submittedName>
        <fullName evidence="2">Uncharacterized protein</fullName>
    </submittedName>
</protein>
<evidence type="ECO:0000313" key="2">
    <source>
        <dbReference type="EMBL" id="SKA40428.1"/>
    </source>
</evidence>
<dbReference type="AlphaFoldDB" id="A0A1T4TJE7"/>
<dbReference type="STRING" id="225324.SAMN02745126_06352"/>
<evidence type="ECO:0000313" key="3">
    <source>
        <dbReference type="Proteomes" id="UP000190092"/>
    </source>
</evidence>